<dbReference type="Proteomes" id="UP000825729">
    <property type="component" value="Unassembled WGS sequence"/>
</dbReference>
<dbReference type="PANTHER" id="PTHR33223:SF11">
    <property type="entry name" value="ELEMENT PROTEIN, PUTATIVE-RELATED"/>
    <property type="match status" value="1"/>
</dbReference>
<evidence type="ECO:0000313" key="4">
    <source>
        <dbReference type="Proteomes" id="UP000825729"/>
    </source>
</evidence>
<dbReference type="Pfam" id="PF03732">
    <property type="entry name" value="Retrotrans_gag"/>
    <property type="match status" value="1"/>
</dbReference>
<accession>A0AAV7ERW0</accession>
<dbReference type="AlphaFoldDB" id="A0AAV7ERW0"/>
<proteinExistence type="predicted"/>
<evidence type="ECO:0000259" key="2">
    <source>
        <dbReference type="Pfam" id="PF03732"/>
    </source>
</evidence>
<sequence>MASEHDELNPRGNTSGTAGENIEINPRGNTSGTARNNTEIGANNLIRARTMQDYVMPNPNGAAPSIGDTETLYEAWERFKEMLKKCPHHQFPLWMQVQTFYNGVTTQARSIMDAVAGGTMNRKTPEEAYDLIEEMTANMYLYPVERTTVRRAVGIHNVDQVTAIQSQVEALQRRMESLQIHKPAMVASLCDFCGEGHPNHECQNRCLR</sequence>
<organism evidence="3 4">
    <name type="scientific">Aristolochia fimbriata</name>
    <name type="common">White veined hardy Dutchman's pipe vine</name>
    <dbReference type="NCBI Taxonomy" id="158543"/>
    <lineage>
        <taxon>Eukaryota</taxon>
        <taxon>Viridiplantae</taxon>
        <taxon>Streptophyta</taxon>
        <taxon>Embryophyta</taxon>
        <taxon>Tracheophyta</taxon>
        <taxon>Spermatophyta</taxon>
        <taxon>Magnoliopsida</taxon>
        <taxon>Magnoliidae</taxon>
        <taxon>Piperales</taxon>
        <taxon>Aristolochiaceae</taxon>
        <taxon>Aristolochia</taxon>
    </lineage>
</organism>
<evidence type="ECO:0000256" key="1">
    <source>
        <dbReference type="SAM" id="MobiDB-lite"/>
    </source>
</evidence>
<feature type="compositionally biased region" description="Polar residues" evidence="1">
    <location>
        <begin position="27"/>
        <end position="40"/>
    </location>
</feature>
<dbReference type="PANTHER" id="PTHR33223">
    <property type="entry name" value="CCHC-TYPE DOMAIN-CONTAINING PROTEIN"/>
    <property type="match status" value="1"/>
</dbReference>
<name>A0AAV7ERW0_ARIFI</name>
<feature type="domain" description="Retrotransposon gag" evidence="2">
    <location>
        <begin position="69"/>
        <end position="105"/>
    </location>
</feature>
<keyword evidence="4" id="KW-1185">Reference proteome</keyword>
<comment type="caution">
    <text evidence="3">The sequence shown here is derived from an EMBL/GenBank/DDBJ whole genome shotgun (WGS) entry which is preliminary data.</text>
</comment>
<gene>
    <name evidence="3" type="ORF">H6P81_009968</name>
</gene>
<feature type="region of interest" description="Disordered" evidence="1">
    <location>
        <begin position="1"/>
        <end position="40"/>
    </location>
</feature>
<dbReference type="EMBL" id="JAINDJ010000004">
    <property type="protein sequence ID" value="KAG9450003.1"/>
    <property type="molecule type" value="Genomic_DNA"/>
</dbReference>
<evidence type="ECO:0000313" key="3">
    <source>
        <dbReference type="EMBL" id="KAG9450003.1"/>
    </source>
</evidence>
<dbReference type="InterPro" id="IPR005162">
    <property type="entry name" value="Retrotrans_gag_dom"/>
</dbReference>
<reference evidence="3 4" key="1">
    <citation type="submission" date="2021-07" db="EMBL/GenBank/DDBJ databases">
        <title>The Aristolochia fimbriata genome: insights into angiosperm evolution, floral development and chemical biosynthesis.</title>
        <authorList>
            <person name="Jiao Y."/>
        </authorList>
    </citation>
    <scope>NUCLEOTIDE SEQUENCE [LARGE SCALE GENOMIC DNA]</scope>
    <source>
        <strain evidence="3">IBCAS-2021</strain>
        <tissue evidence="3">Leaf</tissue>
    </source>
</reference>
<protein>
    <recommendedName>
        <fullName evidence="2">Retrotransposon gag domain-containing protein</fullName>
    </recommendedName>
</protein>